<keyword evidence="6 8" id="KW-0472">Membrane</keyword>
<dbReference type="EMBL" id="CP039381">
    <property type="protein sequence ID" value="QCT07006.1"/>
    <property type="molecule type" value="Genomic_DNA"/>
</dbReference>
<sequence>MNLENKENTSLENVENATALNPKALLAFEEEETKETEIDLVDMFFALFDKLHIIILCTLVGALLLNAFSYFFIKPTYQSTSKIYVVSASKDSVIDFSDINVGTSLTLDYEQLILSYPVLSKVSDSLSLNYTMKDLQSMISIENPSDTRILNITVTSTDPKEAMDIANKVMDISIDYLPDTMGSNTPNVAERARLADQKSGPSYTKYTMIGAVIGLILSCAVIIARYLMDDTIHSAEDMEKYFGVAPLSVIPENESLDDGEEETSQKRKRKKV</sequence>
<evidence type="ECO:0000256" key="8">
    <source>
        <dbReference type="SAM" id="Phobius"/>
    </source>
</evidence>
<dbReference type="AlphaFoldDB" id="A0A4P8XVA8"/>
<feature type="domain" description="Polysaccharide chain length determinant N-terminal" evidence="9">
    <location>
        <begin position="37"/>
        <end position="126"/>
    </location>
</feature>
<keyword evidence="11" id="KW-1185">Reference proteome</keyword>
<accession>A0A4P8XVA8</accession>
<dbReference type="InterPro" id="IPR003856">
    <property type="entry name" value="LPS_length_determ_N"/>
</dbReference>
<comment type="subcellular location">
    <subcellularLocation>
        <location evidence="1">Cell membrane</location>
        <topology evidence="1">Multi-pass membrane protein</topology>
    </subcellularLocation>
</comment>
<dbReference type="GO" id="GO:0005886">
    <property type="term" value="C:plasma membrane"/>
    <property type="evidence" value="ECO:0007669"/>
    <property type="project" value="UniProtKB-SubCell"/>
</dbReference>
<evidence type="ECO:0000256" key="6">
    <source>
        <dbReference type="ARBA" id="ARBA00023136"/>
    </source>
</evidence>
<feature type="transmembrane region" description="Helical" evidence="8">
    <location>
        <begin position="51"/>
        <end position="73"/>
    </location>
</feature>
<evidence type="ECO:0000256" key="4">
    <source>
        <dbReference type="ARBA" id="ARBA00022692"/>
    </source>
</evidence>
<feature type="region of interest" description="Disordered" evidence="7">
    <location>
        <begin position="252"/>
        <end position="272"/>
    </location>
</feature>
<evidence type="ECO:0000256" key="7">
    <source>
        <dbReference type="SAM" id="MobiDB-lite"/>
    </source>
</evidence>
<evidence type="ECO:0000256" key="2">
    <source>
        <dbReference type="ARBA" id="ARBA00006683"/>
    </source>
</evidence>
<gene>
    <name evidence="10" type="ORF">E5Z56_06355</name>
</gene>
<proteinExistence type="inferred from homology"/>
<dbReference type="Proteomes" id="UP000301475">
    <property type="component" value="Chromosome"/>
</dbReference>
<dbReference type="Pfam" id="PF02706">
    <property type="entry name" value="Wzz"/>
    <property type="match status" value="1"/>
</dbReference>
<dbReference type="InterPro" id="IPR050445">
    <property type="entry name" value="Bact_polysacc_biosynth/exp"/>
</dbReference>
<evidence type="ECO:0000313" key="10">
    <source>
        <dbReference type="EMBL" id="QCT07006.1"/>
    </source>
</evidence>
<dbReference type="OrthoDB" id="1818840at2"/>
<keyword evidence="3" id="KW-1003">Cell membrane</keyword>
<dbReference type="PANTHER" id="PTHR32309:SF13">
    <property type="entry name" value="FERRIC ENTEROBACTIN TRANSPORT PROTEIN FEPE"/>
    <property type="match status" value="1"/>
</dbReference>
<keyword evidence="4 8" id="KW-0812">Transmembrane</keyword>
<feature type="transmembrane region" description="Helical" evidence="8">
    <location>
        <begin position="206"/>
        <end position="228"/>
    </location>
</feature>
<comment type="similarity">
    <text evidence="2">Belongs to the CpsC/CapA family.</text>
</comment>
<evidence type="ECO:0000313" key="11">
    <source>
        <dbReference type="Proteomes" id="UP000301475"/>
    </source>
</evidence>
<keyword evidence="5 8" id="KW-1133">Transmembrane helix</keyword>
<reference evidence="10 11" key="1">
    <citation type="submission" date="2019-04" db="EMBL/GenBank/DDBJ databases">
        <authorList>
            <person name="Embree M."/>
            <person name="Gaffney J.R."/>
        </authorList>
    </citation>
    <scope>NUCLEOTIDE SEQUENCE [LARGE SCALE GENOMIC DNA]</scope>
    <source>
        <strain evidence="10 11">JE7A12</strain>
    </source>
</reference>
<evidence type="ECO:0000259" key="9">
    <source>
        <dbReference type="Pfam" id="PF02706"/>
    </source>
</evidence>
<dbReference type="PANTHER" id="PTHR32309">
    <property type="entry name" value="TYROSINE-PROTEIN KINASE"/>
    <property type="match status" value="1"/>
</dbReference>
<dbReference type="RefSeq" id="WP_138157075.1">
    <property type="nucleotide sequence ID" value="NZ_CP039381.1"/>
</dbReference>
<evidence type="ECO:0000256" key="5">
    <source>
        <dbReference type="ARBA" id="ARBA00022989"/>
    </source>
</evidence>
<dbReference type="GO" id="GO:0004713">
    <property type="term" value="F:protein tyrosine kinase activity"/>
    <property type="evidence" value="ECO:0007669"/>
    <property type="project" value="TreeGrafter"/>
</dbReference>
<evidence type="ECO:0000256" key="3">
    <source>
        <dbReference type="ARBA" id="ARBA00022475"/>
    </source>
</evidence>
<dbReference type="KEGG" id="ruj:E5Z56_06355"/>
<organism evidence="10 11">
    <name type="scientific">Ruminococcus bovis</name>
    <dbReference type="NCBI Taxonomy" id="2564099"/>
    <lineage>
        <taxon>Bacteria</taxon>
        <taxon>Bacillati</taxon>
        <taxon>Bacillota</taxon>
        <taxon>Clostridia</taxon>
        <taxon>Eubacteriales</taxon>
        <taxon>Oscillospiraceae</taxon>
        <taxon>Ruminococcus</taxon>
    </lineage>
</organism>
<evidence type="ECO:0000256" key="1">
    <source>
        <dbReference type="ARBA" id="ARBA00004651"/>
    </source>
</evidence>
<protein>
    <submittedName>
        <fullName evidence="10">Capsular polysaccharide biosynthesis protein</fullName>
    </submittedName>
</protein>
<name>A0A4P8XVA8_9FIRM</name>